<evidence type="ECO:0000313" key="7">
    <source>
        <dbReference type="EMBL" id="TQV73604.1"/>
    </source>
</evidence>
<dbReference type="SUPFAM" id="SSF55811">
    <property type="entry name" value="Nudix"/>
    <property type="match status" value="1"/>
</dbReference>
<dbReference type="AlphaFoldDB" id="A0A545T8Q3"/>
<evidence type="ECO:0000256" key="1">
    <source>
        <dbReference type="ARBA" id="ARBA00001936"/>
    </source>
</evidence>
<feature type="region of interest" description="Disordered" evidence="5">
    <location>
        <begin position="160"/>
        <end position="180"/>
    </location>
</feature>
<dbReference type="InterPro" id="IPR000086">
    <property type="entry name" value="NUDIX_hydrolase_dom"/>
</dbReference>
<evidence type="ECO:0000256" key="2">
    <source>
        <dbReference type="ARBA" id="ARBA00001946"/>
    </source>
</evidence>
<accession>A0A545T8Q3</accession>
<dbReference type="RefSeq" id="WP_142942312.1">
    <property type="nucleotide sequence ID" value="NZ_VIKR01000003.1"/>
</dbReference>
<dbReference type="InterPro" id="IPR020084">
    <property type="entry name" value="NUDIX_hydrolase_CS"/>
</dbReference>
<dbReference type="NCBIfam" id="NF001938">
    <property type="entry name" value="PRK00714.1-5"/>
    <property type="match status" value="1"/>
</dbReference>
<comment type="cofactor">
    <cofactor evidence="1">
        <name>Mn(2+)</name>
        <dbReference type="ChEBI" id="CHEBI:29035"/>
    </cofactor>
</comment>
<feature type="domain" description="Nudix hydrolase" evidence="6">
    <location>
        <begin position="6"/>
        <end position="149"/>
    </location>
</feature>
<dbReference type="OrthoDB" id="9816040at2"/>
<dbReference type="Gene3D" id="3.90.79.10">
    <property type="entry name" value="Nucleoside Triphosphate Pyrophosphohydrolase"/>
    <property type="match status" value="1"/>
</dbReference>
<dbReference type="EMBL" id="VIKR01000003">
    <property type="protein sequence ID" value="TQV73604.1"/>
    <property type="molecule type" value="Genomic_DNA"/>
</dbReference>
<dbReference type="FunFam" id="3.90.79.10:FF:000001">
    <property type="entry name" value="RNA pyrophosphohydrolase"/>
    <property type="match status" value="1"/>
</dbReference>
<dbReference type="Proteomes" id="UP000317839">
    <property type="component" value="Unassembled WGS sequence"/>
</dbReference>
<dbReference type="Pfam" id="PF00293">
    <property type="entry name" value="NUDIX"/>
    <property type="match status" value="1"/>
</dbReference>
<comment type="cofactor">
    <cofactor evidence="4">
        <name>a divalent metal cation</name>
        <dbReference type="ChEBI" id="CHEBI:60240"/>
    </cofactor>
</comment>
<dbReference type="PANTHER" id="PTHR43736">
    <property type="entry name" value="ADP-RIBOSE PYROPHOSPHATASE"/>
    <property type="match status" value="1"/>
</dbReference>
<name>A0A545T8Q3_9GAMM</name>
<dbReference type="PROSITE" id="PS00893">
    <property type="entry name" value="NUDIX_BOX"/>
    <property type="match status" value="1"/>
</dbReference>
<dbReference type="PANTHER" id="PTHR43736:SF1">
    <property type="entry name" value="DIHYDRONEOPTERIN TRIPHOSPHATE DIPHOSPHATASE"/>
    <property type="match status" value="1"/>
</dbReference>
<proteinExistence type="inferred from homology"/>
<comment type="caution">
    <text evidence="7">The sequence shown here is derived from an EMBL/GenBank/DDBJ whole genome shotgun (WGS) entry which is preliminary data.</text>
</comment>
<dbReference type="InterPro" id="IPR022927">
    <property type="entry name" value="RppH"/>
</dbReference>
<dbReference type="InterPro" id="IPR020476">
    <property type="entry name" value="Nudix_hydrolase"/>
</dbReference>
<comment type="cofactor">
    <cofactor evidence="2">
        <name>Mg(2+)</name>
        <dbReference type="ChEBI" id="CHEBI:18420"/>
    </cofactor>
</comment>
<dbReference type="PROSITE" id="PS51462">
    <property type="entry name" value="NUDIX"/>
    <property type="match status" value="1"/>
</dbReference>
<protein>
    <recommendedName>
        <fullName evidence="4">RNA pyrophosphohydrolase</fullName>
        <ecNumber evidence="4">3.6.1.-</ecNumber>
    </recommendedName>
    <alternativeName>
        <fullName evidence="4">(Di)nucleoside polyphosphate hydrolase</fullName>
    </alternativeName>
</protein>
<comment type="similarity">
    <text evidence="4">Belongs to the Nudix hydrolase family. RppH subfamily.</text>
</comment>
<dbReference type="NCBIfam" id="NF001937">
    <property type="entry name" value="PRK00714.1-4"/>
    <property type="match status" value="1"/>
</dbReference>
<keyword evidence="8" id="KW-1185">Reference proteome</keyword>
<gene>
    <name evidence="4 7" type="primary">rppH</name>
    <name evidence="4" type="synonym">nudH</name>
    <name evidence="7" type="ORF">FLL45_12075</name>
</gene>
<dbReference type="CDD" id="cd03671">
    <property type="entry name" value="NUDIX_Ap4A_hydrolase_plant_like"/>
    <property type="match status" value="1"/>
</dbReference>
<dbReference type="EC" id="3.6.1.-" evidence="4"/>
<dbReference type="HAMAP" id="MF_00298">
    <property type="entry name" value="Nudix_RppH"/>
    <property type="match status" value="1"/>
</dbReference>
<evidence type="ECO:0000313" key="8">
    <source>
        <dbReference type="Proteomes" id="UP000317839"/>
    </source>
</evidence>
<feature type="short sequence motif" description="Nudix box" evidence="4">
    <location>
        <begin position="38"/>
        <end position="59"/>
    </location>
</feature>
<evidence type="ECO:0000256" key="5">
    <source>
        <dbReference type="SAM" id="MobiDB-lite"/>
    </source>
</evidence>
<evidence type="ECO:0000256" key="4">
    <source>
        <dbReference type="HAMAP-Rule" id="MF_00298"/>
    </source>
</evidence>
<dbReference type="InterPro" id="IPR015797">
    <property type="entry name" value="NUDIX_hydrolase-like_dom_sf"/>
</dbReference>
<reference evidence="7 8" key="1">
    <citation type="submission" date="2019-06" db="EMBL/GenBank/DDBJ databases">
        <title>Draft genome of Aliikangiella marina GYP-15.</title>
        <authorList>
            <person name="Wang G."/>
        </authorList>
    </citation>
    <scope>NUCLEOTIDE SEQUENCE [LARGE SCALE GENOMIC DNA]</scope>
    <source>
        <strain evidence="7 8">GYP-15</strain>
    </source>
</reference>
<organism evidence="7 8">
    <name type="scientific">Aliikangiella marina</name>
    <dbReference type="NCBI Taxonomy" id="1712262"/>
    <lineage>
        <taxon>Bacteria</taxon>
        <taxon>Pseudomonadati</taxon>
        <taxon>Pseudomonadota</taxon>
        <taxon>Gammaproteobacteria</taxon>
        <taxon>Oceanospirillales</taxon>
        <taxon>Pleioneaceae</taxon>
        <taxon>Aliikangiella</taxon>
    </lineage>
</organism>
<feature type="compositionally biased region" description="Basic residues" evidence="5">
    <location>
        <begin position="161"/>
        <end position="174"/>
    </location>
</feature>
<comment type="function">
    <text evidence="4">Accelerates the degradation of transcripts by removing pyrophosphate from the 5'-end of triphosphorylated RNA, leading to a more labile monophosphorylated state that can stimulate subsequent ribonuclease cleavage.</text>
</comment>
<evidence type="ECO:0000256" key="3">
    <source>
        <dbReference type="ARBA" id="ARBA00022801"/>
    </source>
</evidence>
<dbReference type="NCBIfam" id="NF001934">
    <property type="entry name" value="PRK00714.1-1"/>
    <property type="match status" value="1"/>
</dbReference>
<dbReference type="GO" id="GO:0034353">
    <property type="term" value="F:mRNA 5'-diphosphatase activity"/>
    <property type="evidence" value="ECO:0007669"/>
    <property type="project" value="UniProtKB-ARBA"/>
</dbReference>
<evidence type="ECO:0000259" key="6">
    <source>
        <dbReference type="PROSITE" id="PS51462"/>
    </source>
</evidence>
<keyword evidence="3 4" id="KW-0378">Hydrolase</keyword>
<sequence length="180" mass="21499">MIDSEGFRANIGMIVCNDFGNLLWTRRIGQNSWQFPQGGVDAGESAEHALFRELKEEIGLERQDVKILGSTKNWLKYRLPNRYIRQDSFPLCVGQKQKWYMLRLTSHESRIHFDATGHPEFDHFMWVNYWYPLRQVISFKQEVYRQALSELMPFVMEQQLRQRKGRGRRNNRKGKSQDKE</sequence>
<dbReference type="PRINTS" id="PR00502">
    <property type="entry name" value="NUDIXFAMILY"/>
</dbReference>